<gene>
    <name evidence="13" type="ORF">FB475_3819</name>
</gene>
<dbReference type="InterPro" id="IPR023827">
    <property type="entry name" value="Peptidase_S8_Asp-AS"/>
</dbReference>
<keyword evidence="6 8" id="KW-0378">Hydrolase</keyword>
<evidence type="ECO:0000256" key="8">
    <source>
        <dbReference type="PROSITE-ProRule" id="PRU01240"/>
    </source>
</evidence>
<dbReference type="PANTHER" id="PTHR43806:SF11">
    <property type="entry name" value="CEREVISIN-RELATED"/>
    <property type="match status" value="1"/>
</dbReference>
<proteinExistence type="inferred from homology"/>
<feature type="domain" description="SbsA Ig-like" evidence="11">
    <location>
        <begin position="584"/>
        <end position="680"/>
    </location>
</feature>
<dbReference type="GO" id="GO:0005576">
    <property type="term" value="C:extracellular region"/>
    <property type="evidence" value="ECO:0007669"/>
    <property type="project" value="UniProtKB-SubCell"/>
</dbReference>
<evidence type="ECO:0000256" key="6">
    <source>
        <dbReference type="ARBA" id="ARBA00022801"/>
    </source>
</evidence>
<dbReference type="SUPFAM" id="SSF52743">
    <property type="entry name" value="Subtilisin-like"/>
    <property type="match status" value="1"/>
</dbReference>
<dbReference type="Gene3D" id="2.60.120.380">
    <property type="match status" value="1"/>
</dbReference>
<dbReference type="Pfam" id="PF00082">
    <property type="entry name" value="Peptidase_S8"/>
    <property type="match status" value="1"/>
</dbReference>
<dbReference type="PROSITE" id="PS51892">
    <property type="entry name" value="SUBTILASE"/>
    <property type="match status" value="1"/>
</dbReference>
<comment type="similarity">
    <text evidence="2 8 9">Belongs to the peptidase S8 family.</text>
</comment>
<evidence type="ECO:0000259" key="10">
    <source>
        <dbReference type="Pfam" id="PF00082"/>
    </source>
</evidence>
<evidence type="ECO:0000256" key="2">
    <source>
        <dbReference type="ARBA" id="ARBA00011073"/>
    </source>
</evidence>
<dbReference type="GO" id="GO:0004252">
    <property type="term" value="F:serine-type endopeptidase activity"/>
    <property type="evidence" value="ECO:0007669"/>
    <property type="project" value="UniProtKB-UniRule"/>
</dbReference>
<dbReference type="AlphaFoldDB" id="A0A542EWW2"/>
<dbReference type="InterPro" id="IPR036852">
    <property type="entry name" value="Peptidase_S8/S53_dom_sf"/>
</dbReference>
<dbReference type="GO" id="GO:0006508">
    <property type="term" value="P:proteolysis"/>
    <property type="evidence" value="ECO:0007669"/>
    <property type="project" value="UniProtKB-KW"/>
</dbReference>
<dbReference type="EMBL" id="VFMM01000001">
    <property type="protein sequence ID" value="TQJ19646.1"/>
    <property type="molecule type" value="Genomic_DNA"/>
</dbReference>
<evidence type="ECO:0000256" key="7">
    <source>
        <dbReference type="ARBA" id="ARBA00022825"/>
    </source>
</evidence>
<dbReference type="PRINTS" id="PR00723">
    <property type="entry name" value="SUBTILISIN"/>
</dbReference>
<accession>A0A542EWW2</accession>
<dbReference type="InterPro" id="IPR050131">
    <property type="entry name" value="Peptidase_S8_subtilisin-like"/>
</dbReference>
<evidence type="ECO:0000259" key="12">
    <source>
        <dbReference type="Pfam" id="PF22148"/>
    </source>
</evidence>
<feature type="active site" description="Charge relay system" evidence="8">
    <location>
        <position position="175"/>
    </location>
</feature>
<keyword evidence="14" id="KW-1185">Reference proteome</keyword>
<comment type="subcellular location">
    <subcellularLocation>
        <location evidence="1">Secreted</location>
    </subcellularLocation>
</comment>
<keyword evidence="4 8" id="KW-0645">Protease</keyword>
<feature type="active site" description="Charge relay system" evidence="8">
    <location>
        <position position="209"/>
    </location>
</feature>
<dbReference type="InterPro" id="IPR000209">
    <property type="entry name" value="Peptidase_S8/S53_dom"/>
</dbReference>
<protein>
    <submittedName>
        <fullName evidence="13">Subtilisin family serine protease</fullName>
    </submittedName>
</protein>
<dbReference type="PANTHER" id="PTHR43806">
    <property type="entry name" value="PEPTIDASE S8"/>
    <property type="match status" value="1"/>
</dbReference>
<dbReference type="Pfam" id="PF22148">
    <property type="entry name" value="Fervidolysin_NPro-like"/>
    <property type="match status" value="1"/>
</dbReference>
<sequence>MVFSALSKPLGVVVFSKRLLRLVVPAAMIAGGVVVVTGSGGSAAEPKPYRPAFAAGHHGAKSEFEPNSVLIKFKPKASSSARKAAVSKYGATAEDSVASKVVKLKSDVPAPELLKKVKADPTVELASLNYKRYVSAVPNDEYYATDQKTYLNTVRMPQAWDLSKSTGSQIVAVLDTGVDAGHPDLVGHLVPGYNAVSSTRPNPVDDNGHGTMTLGIIAAAANNGVGVAGVGWNVKAMPVKVMGADGSGYDSDIAEGIDWAVAHGAKVINMSLGGPDNDPVLYDAIKRAYASGVVTVVAAGNDGSGDRQYPAVYPEVIAVAATDATGSLTDFSSFGYWLDIAAPGVDILSTGPRNLTPAGYEPYWYCTGTSCSTPIVAGVAALVRNKWPSLTPAQVAQRLEGSSRDAGPRGIDDYYGYGNLDAYAALGGRFAPDFPTAVADGNDQPIRAQKLTGFGSTTGALDSEGDVDWYSIDLAAAQDVHVAVTGPSYDERTTYSNVGPVVDVYDTDLQFLGHAENEFPVVDPVKGPLWGPLTAAVDVKSGAGTTYVAVRNYNGSKVTRPYRLTLASSTSGVTATGWAYGLRDVSPANRASGVPASVTPKVTFARDMDAASVTGSMELRDAGNNTYVSASTTYDAATRTATITPQQPLLDNHSYVIECTLYLMDANRTQVQPFHTVFTTADLAPKALTTFTGSGAYLAASLAWTIPPTNDLDEVIVRRNVGSKAPTATTGTLVYAGMGSSVKNTGLAQNTTYTYGAWVLDRTGHYSPIAVKQLLGMKSGIAVTSTLVTYGGAVTIKGSTLRIDNRAYAGLPVNVYVRPKTSSKFTLLAALKTSSTGTLAVTAKPTVSSVYMLTFPGNADLMGTRTADVTVQVRPAISAVLSPTAIKLGKTTAFSGYVAPAHAGKLVYLQQYGNKVWKSIASVKLSTSGKYAFGIKPAVRGQIAYRVWFPADADHATNYSPTKIVTVS</sequence>
<evidence type="ECO:0000256" key="1">
    <source>
        <dbReference type="ARBA" id="ARBA00004613"/>
    </source>
</evidence>
<dbReference type="InterPro" id="IPR015500">
    <property type="entry name" value="Peptidase_S8_subtilisin-rel"/>
</dbReference>
<feature type="domain" description="Peptidase S8/S53" evidence="10">
    <location>
        <begin position="169"/>
        <end position="418"/>
    </location>
</feature>
<dbReference type="PROSITE" id="PS00136">
    <property type="entry name" value="SUBTILASE_ASP"/>
    <property type="match status" value="1"/>
</dbReference>
<feature type="active site" description="Charge relay system" evidence="8">
    <location>
        <position position="370"/>
    </location>
</feature>
<dbReference type="PROSITE" id="PS00138">
    <property type="entry name" value="SUBTILASE_SER"/>
    <property type="match status" value="1"/>
</dbReference>
<keyword evidence="3" id="KW-0964">Secreted</keyword>
<dbReference type="InterPro" id="IPR054399">
    <property type="entry name" value="Fervidolysin-like_N_prodom"/>
</dbReference>
<dbReference type="InterPro" id="IPR023828">
    <property type="entry name" value="Peptidase_S8_Ser-AS"/>
</dbReference>
<dbReference type="CDD" id="cd07484">
    <property type="entry name" value="Peptidases_S8_Thermitase_like"/>
    <property type="match status" value="1"/>
</dbReference>
<evidence type="ECO:0000313" key="13">
    <source>
        <dbReference type="EMBL" id="TQJ19646.1"/>
    </source>
</evidence>
<feature type="domain" description="Fervidolysin-like N-terminal prodomain" evidence="12">
    <location>
        <begin position="60"/>
        <end position="129"/>
    </location>
</feature>
<dbReference type="InterPro" id="IPR014755">
    <property type="entry name" value="Cu-Rt/internalin_Ig-like"/>
</dbReference>
<organism evidence="13 14">
    <name type="scientific">Kribbella jejuensis</name>
    <dbReference type="NCBI Taxonomy" id="236068"/>
    <lineage>
        <taxon>Bacteria</taxon>
        <taxon>Bacillati</taxon>
        <taxon>Actinomycetota</taxon>
        <taxon>Actinomycetes</taxon>
        <taxon>Propionibacteriales</taxon>
        <taxon>Kribbellaceae</taxon>
        <taxon>Kribbella</taxon>
    </lineage>
</organism>
<keyword evidence="5" id="KW-0732">Signal</keyword>
<dbReference type="Gene3D" id="2.60.40.1220">
    <property type="match status" value="1"/>
</dbReference>
<evidence type="ECO:0000256" key="3">
    <source>
        <dbReference type="ARBA" id="ARBA00022525"/>
    </source>
</evidence>
<evidence type="ECO:0000259" key="11">
    <source>
        <dbReference type="Pfam" id="PF13205"/>
    </source>
</evidence>
<name>A0A542EWW2_9ACTN</name>
<dbReference type="Gene3D" id="3.40.50.200">
    <property type="entry name" value="Peptidase S8/S53 domain"/>
    <property type="match status" value="1"/>
</dbReference>
<reference evidence="13 14" key="1">
    <citation type="submission" date="2019-06" db="EMBL/GenBank/DDBJ databases">
        <title>Sequencing the genomes of 1000 actinobacteria strains.</title>
        <authorList>
            <person name="Klenk H.-P."/>
        </authorList>
    </citation>
    <scope>NUCLEOTIDE SEQUENCE [LARGE SCALE GENOMIC DNA]</scope>
    <source>
        <strain evidence="13 14">DSM 17305</strain>
    </source>
</reference>
<evidence type="ECO:0000256" key="4">
    <source>
        <dbReference type="ARBA" id="ARBA00022670"/>
    </source>
</evidence>
<dbReference type="InterPro" id="IPR032812">
    <property type="entry name" value="SbsA_Ig"/>
</dbReference>
<keyword evidence="7 8" id="KW-0720">Serine protease</keyword>
<evidence type="ECO:0000313" key="14">
    <source>
        <dbReference type="Proteomes" id="UP000316298"/>
    </source>
</evidence>
<dbReference type="Pfam" id="PF13205">
    <property type="entry name" value="Big_5"/>
    <property type="match status" value="1"/>
</dbReference>
<evidence type="ECO:0000256" key="5">
    <source>
        <dbReference type="ARBA" id="ARBA00022729"/>
    </source>
</evidence>
<dbReference type="InterPro" id="IPR034084">
    <property type="entry name" value="Thermitase-like_dom"/>
</dbReference>
<dbReference type="Proteomes" id="UP000316298">
    <property type="component" value="Unassembled WGS sequence"/>
</dbReference>
<comment type="caution">
    <text evidence="13">The sequence shown here is derived from an EMBL/GenBank/DDBJ whole genome shotgun (WGS) entry which is preliminary data.</text>
</comment>
<evidence type="ECO:0000256" key="9">
    <source>
        <dbReference type="RuleBase" id="RU003355"/>
    </source>
</evidence>